<keyword evidence="7" id="KW-0645">Protease</keyword>
<feature type="transmembrane region" description="Helical" evidence="5">
    <location>
        <begin position="43"/>
        <end position="61"/>
    </location>
</feature>
<dbReference type="GO" id="GO:0016020">
    <property type="term" value="C:membrane"/>
    <property type="evidence" value="ECO:0007669"/>
    <property type="project" value="UniProtKB-SubCell"/>
</dbReference>
<keyword evidence="4 5" id="KW-0472">Membrane</keyword>
<dbReference type="NCBIfam" id="TIGR03902">
    <property type="entry name" value="rhom_GG_sort"/>
    <property type="match status" value="1"/>
</dbReference>
<organism evidence="7 8">
    <name type="scientific">Fontimonas thermophila</name>
    <dbReference type="NCBI Taxonomy" id="1076937"/>
    <lineage>
        <taxon>Bacteria</taxon>
        <taxon>Pseudomonadati</taxon>
        <taxon>Pseudomonadota</taxon>
        <taxon>Gammaproteobacteria</taxon>
        <taxon>Nevskiales</taxon>
        <taxon>Nevskiaceae</taxon>
        <taxon>Fontimonas</taxon>
    </lineage>
</organism>
<dbReference type="GO" id="GO:0006508">
    <property type="term" value="P:proteolysis"/>
    <property type="evidence" value="ECO:0007669"/>
    <property type="project" value="UniProtKB-KW"/>
</dbReference>
<gene>
    <name evidence="7" type="ORF">SAMN04488120_102178</name>
</gene>
<keyword evidence="2 5" id="KW-0812">Transmembrane</keyword>
<feature type="transmembrane region" description="Helical" evidence="5">
    <location>
        <begin position="94"/>
        <end position="111"/>
    </location>
</feature>
<dbReference type="EMBL" id="FOOC01000002">
    <property type="protein sequence ID" value="SFF32481.1"/>
    <property type="molecule type" value="Genomic_DNA"/>
</dbReference>
<evidence type="ECO:0000256" key="5">
    <source>
        <dbReference type="SAM" id="Phobius"/>
    </source>
</evidence>
<proteinExistence type="predicted"/>
<dbReference type="InterPro" id="IPR035952">
    <property type="entry name" value="Rhomboid-like_sf"/>
</dbReference>
<keyword evidence="7" id="KW-0378">Hydrolase</keyword>
<feature type="transmembrane region" description="Helical" evidence="5">
    <location>
        <begin position="156"/>
        <end position="173"/>
    </location>
</feature>
<reference evidence="7 8" key="1">
    <citation type="submission" date="2016-10" db="EMBL/GenBank/DDBJ databases">
        <authorList>
            <person name="de Groot N.N."/>
        </authorList>
    </citation>
    <scope>NUCLEOTIDE SEQUENCE [LARGE SCALE GENOMIC DNA]</scope>
    <source>
        <strain evidence="7 8">DSM 23609</strain>
    </source>
</reference>
<dbReference type="Gene3D" id="1.20.1540.10">
    <property type="entry name" value="Rhomboid-like"/>
    <property type="match status" value="1"/>
</dbReference>
<keyword evidence="8" id="KW-1185">Reference proteome</keyword>
<name>A0A1I2HVT3_9GAMM</name>
<feature type="transmembrane region" description="Helical" evidence="5">
    <location>
        <begin position="118"/>
        <end position="136"/>
    </location>
</feature>
<evidence type="ECO:0000259" key="6">
    <source>
        <dbReference type="Pfam" id="PF01694"/>
    </source>
</evidence>
<sequence length="192" mass="20699">MLLLVLVELGGDVCRAALAYDRAAIAAGEWWRLLTGNFAHLGWYHLFLNELGLLVLVLLCPEPLPAWVWVRRVLLLSLGMTGGLFVFVPDVHGYVGMSGVIHGLFVLGLMPQVLRRDLIALGCLLYLIGKILWELYAGAPVSDEAAIGGRVVVESHLFGTLSAFVYAAIFGSFRGNEARAPGSPSATSGIPR</sequence>
<dbReference type="Proteomes" id="UP000199771">
    <property type="component" value="Unassembled WGS sequence"/>
</dbReference>
<keyword evidence="3 5" id="KW-1133">Transmembrane helix</keyword>
<feature type="transmembrane region" description="Helical" evidence="5">
    <location>
        <begin position="68"/>
        <end position="88"/>
    </location>
</feature>
<evidence type="ECO:0000256" key="3">
    <source>
        <dbReference type="ARBA" id="ARBA00022989"/>
    </source>
</evidence>
<evidence type="ECO:0000256" key="1">
    <source>
        <dbReference type="ARBA" id="ARBA00004141"/>
    </source>
</evidence>
<evidence type="ECO:0000313" key="8">
    <source>
        <dbReference type="Proteomes" id="UP000199771"/>
    </source>
</evidence>
<dbReference type="InterPro" id="IPR022764">
    <property type="entry name" value="Peptidase_S54_rhomboid_dom"/>
</dbReference>
<evidence type="ECO:0000256" key="2">
    <source>
        <dbReference type="ARBA" id="ARBA00022692"/>
    </source>
</evidence>
<dbReference type="SUPFAM" id="SSF144091">
    <property type="entry name" value="Rhomboid-like"/>
    <property type="match status" value="1"/>
</dbReference>
<protein>
    <submittedName>
        <fullName evidence="7">Rhomboid family GlyGly-CTERM serine protease</fullName>
    </submittedName>
</protein>
<evidence type="ECO:0000256" key="4">
    <source>
        <dbReference type="ARBA" id="ARBA00023136"/>
    </source>
</evidence>
<dbReference type="InterPro" id="IPR023826">
    <property type="entry name" value="Rhom-like_SP_proteobac"/>
</dbReference>
<dbReference type="Pfam" id="PF01694">
    <property type="entry name" value="Rhomboid"/>
    <property type="match status" value="1"/>
</dbReference>
<dbReference type="STRING" id="1076937.SAMN04488120_102178"/>
<feature type="domain" description="Peptidase S54 rhomboid" evidence="6">
    <location>
        <begin position="28"/>
        <end position="171"/>
    </location>
</feature>
<dbReference type="OrthoDB" id="196054at2"/>
<accession>A0A1I2HVT3</accession>
<comment type="subcellular location">
    <subcellularLocation>
        <location evidence="1">Membrane</location>
        <topology evidence="1">Multi-pass membrane protein</topology>
    </subcellularLocation>
</comment>
<dbReference type="GO" id="GO:0004252">
    <property type="term" value="F:serine-type endopeptidase activity"/>
    <property type="evidence" value="ECO:0007669"/>
    <property type="project" value="InterPro"/>
</dbReference>
<dbReference type="AlphaFoldDB" id="A0A1I2HVT3"/>
<evidence type="ECO:0000313" key="7">
    <source>
        <dbReference type="EMBL" id="SFF32481.1"/>
    </source>
</evidence>